<keyword evidence="3" id="KW-1185">Reference proteome</keyword>
<dbReference type="PROSITE" id="PS51819">
    <property type="entry name" value="VOC"/>
    <property type="match status" value="1"/>
</dbReference>
<sequence length="137" mass="15438">MATTEISGIAPFFIVKNVPAALRFYRDYLGFDITFEGTTEDDIFFGIVQRGSAMIILKDIGVDPVPNYTRDIKKGIARWDAYLHVPDPNELAAEFSSRNVVFFKSLTDVDDGDDGLRGFEIEDIDGYILFFGRPEAR</sequence>
<evidence type="ECO:0000313" key="3">
    <source>
        <dbReference type="Proteomes" id="UP001204376"/>
    </source>
</evidence>
<dbReference type="SUPFAM" id="SSF54593">
    <property type="entry name" value="Glyoxalase/Bleomycin resistance protein/Dihydroxybiphenyl dioxygenase"/>
    <property type="match status" value="1"/>
</dbReference>
<dbReference type="InterPro" id="IPR037523">
    <property type="entry name" value="VOC_core"/>
</dbReference>
<reference evidence="2 3" key="1">
    <citation type="submission" date="2022-07" db="EMBL/GenBank/DDBJ databases">
        <title>Mucilaginibacter sp. JC4.</title>
        <authorList>
            <person name="Le V."/>
            <person name="Ko S.-R."/>
            <person name="Ahn C.-Y."/>
            <person name="Oh H.-M."/>
        </authorList>
    </citation>
    <scope>NUCLEOTIDE SEQUENCE [LARGE SCALE GENOMIC DNA]</scope>
    <source>
        <strain evidence="2 3">JC4</strain>
    </source>
</reference>
<dbReference type="EMBL" id="JANHOH010000001">
    <property type="protein sequence ID" value="MCQ6957146.1"/>
    <property type="molecule type" value="Genomic_DNA"/>
</dbReference>
<dbReference type="Gene3D" id="3.10.180.10">
    <property type="entry name" value="2,3-Dihydroxybiphenyl 1,2-Dioxygenase, domain 1"/>
    <property type="match status" value="1"/>
</dbReference>
<dbReference type="RefSeq" id="WP_256537355.1">
    <property type="nucleotide sequence ID" value="NZ_JANHOH010000001.1"/>
</dbReference>
<evidence type="ECO:0000259" key="1">
    <source>
        <dbReference type="PROSITE" id="PS51819"/>
    </source>
</evidence>
<gene>
    <name evidence="2" type="ORF">NPE20_04220</name>
</gene>
<name>A0ABT1SXR6_9SPHI</name>
<accession>A0ABT1SXR6</accession>
<organism evidence="2 3">
    <name type="scientific">Mucilaginibacter aquariorum</name>
    <dbReference type="NCBI Taxonomy" id="2967225"/>
    <lineage>
        <taxon>Bacteria</taxon>
        <taxon>Pseudomonadati</taxon>
        <taxon>Bacteroidota</taxon>
        <taxon>Sphingobacteriia</taxon>
        <taxon>Sphingobacteriales</taxon>
        <taxon>Sphingobacteriaceae</taxon>
        <taxon>Mucilaginibacter</taxon>
    </lineage>
</organism>
<evidence type="ECO:0000313" key="2">
    <source>
        <dbReference type="EMBL" id="MCQ6957146.1"/>
    </source>
</evidence>
<proteinExistence type="predicted"/>
<feature type="domain" description="VOC" evidence="1">
    <location>
        <begin position="5"/>
        <end position="134"/>
    </location>
</feature>
<comment type="caution">
    <text evidence="2">The sequence shown here is derived from an EMBL/GenBank/DDBJ whole genome shotgun (WGS) entry which is preliminary data.</text>
</comment>
<protein>
    <recommendedName>
        <fullName evidence="1">VOC domain-containing protein</fullName>
    </recommendedName>
</protein>
<dbReference type="Proteomes" id="UP001204376">
    <property type="component" value="Unassembled WGS sequence"/>
</dbReference>
<dbReference type="InterPro" id="IPR029068">
    <property type="entry name" value="Glyas_Bleomycin-R_OHBP_Dase"/>
</dbReference>